<accession>A0ABV3AFD9</accession>
<comment type="caution">
    <text evidence="1">The sequence shown here is derived from an EMBL/GenBank/DDBJ whole genome shotgun (WGS) entry which is preliminary data.</text>
</comment>
<evidence type="ECO:0000313" key="1">
    <source>
        <dbReference type="EMBL" id="MEU5710002.1"/>
    </source>
</evidence>
<dbReference type="RefSeq" id="WP_158712502.1">
    <property type="nucleotide sequence ID" value="NZ_JBFAEG010000017.1"/>
</dbReference>
<sequence length="48" mass="5049">MGGLITGFCARHAGRARVYGQMRAADSVSRAGEELDTAISDLRPLLAS</sequence>
<dbReference type="EMBL" id="JBFAEG010000017">
    <property type="protein sequence ID" value="MEU5710002.1"/>
    <property type="molecule type" value="Genomic_DNA"/>
</dbReference>
<gene>
    <name evidence="1" type="ORF">AB0H04_24535</name>
</gene>
<organism evidence="1 2">
    <name type="scientific">Streptomyces flaveolus</name>
    <dbReference type="NCBI Taxonomy" id="67297"/>
    <lineage>
        <taxon>Bacteria</taxon>
        <taxon>Bacillati</taxon>
        <taxon>Actinomycetota</taxon>
        <taxon>Actinomycetes</taxon>
        <taxon>Kitasatosporales</taxon>
        <taxon>Streptomycetaceae</taxon>
        <taxon>Streptomyces</taxon>
    </lineage>
</organism>
<proteinExistence type="predicted"/>
<keyword evidence="2" id="KW-1185">Reference proteome</keyword>
<dbReference type="Proteomes" id="UP001551011">
    <property type="component" value="Unassembled WGS sequence"/>
</dbReference>
<reference evidence="1 2" key="1">
    <citation type="submission" date="2024-06" db="EMBL/GenBank/DDBJ databases">
        <title>The Natural Products Discovery Center: Release of the First 8490 Sequenced Strains for Exploring Actinobacteria Biosynthetic Diversity.</title>
        <authorList>
            <person name="Kalkreuter E."/>
            <person name="Kautsar S.A."/>
            <person name="Yang D."/>
            <person name="Bader C.D."/>
            <person name="Teijaro C.N."/>
            <person name="Fluegel L."/>
            <person name="Davis C.M."/>
            <person name="Simpson J.R."/>
            <person name="Lauterbach L."/>
            <person name="Steele A.D."/>
            <person name="Gui C."/>
            <person name="Meng S."/>
            <person name="Li G."/>
            <person name="Viehrig K."/>
            <person name="Ye F."/>
            <person name="Su P."/>
            <person name="Kiefer A.F."/>
            <person name="Nichols A."/>
            <person name="Cepeda A.J."/>
            <person name="Yan W."/>
            <person name="Fan B."/>
            <person name="Jiang Y."/>
            <person name="Adhikari A."/>
            <person name="Zheng C.-J."/>
            <person name="Schuster L."/>
            <person name="Cowan T.M."/>
            <person name="Smanski M.J."/>
            <person name="Chevrette M.G."/>
            <person name="De Carvalho L.P.S."/>
            <person name="Shen B."/>
        </authorList>
    </citation>
    <scope>NUCLEOTIDE SEQUENCE [LARGE SCALE GENOMIC DNA]</scope>
    <source>
        <strain evidence="1 2">NPDC020594</strain>
    </source>
</reference>
<name>A0ABV3AFD9_9ACTN</name>
<evidence type="ECO:0000313" key="2">
    <source>
        <dbReference type="Proteomes" id="UP001551011"/>
    </source>
</evidence>
<protein>
    <submittedName>
        <fullName evidence="1">Uncharacterized protein</fullName>
    </submittedName>
</protein>